<proteinExistence type="predicted"/>
<reference evidence="1" key="1">
    <citation type="submission" date="2013-11" db="EMBL/GenBank/DDBJ databases">
        <title>The Genome Sequence of Phytophthora parasitica IAC_01/95.</title>
        <authorList>
            <consortium name="The Broad Institute Genomics Platform"/>
            <person name="Russ C."/>
            <person name="Tyler B."/>
            <person name="Panabieres F."/>
            <person name="Shan W."/>
            <person name="Tripathy S."/>
            <person name="Grunwald N."/>
            <person name="Machado M."/>
            <person name="Johnson C.S."/>
            <person name="Arredondo F."/>
            <person name="Hong C."/>
            <person name="Coffey M."/>
            <person name="Young S.K."/>
            <person name="Zeng Q."/>
            <person name="Gargeya S."/>
            <person name="Fitzgerald M."/>
            <person name="Abouelleil A."/>
            <person name="Alvarado L."/>
            <person name="Chapman S.B."/>
            <person name="Gainer-Dewar J."/>
            <person name="Goldberg J."/>
            <person name="Griggs A."/>
            <person name="Gujja S."/>
            <person name="Hansen M."/>
            <person name="Howarth C."/>
            <person name="Imamovic A."/>
            <person name="Ireland A."/>
            <person name="Larimer J."/>
            <person name="McCowan C."/>
            <person name="Murphy C."/>
            <person name="Pearson M."/>
            <person name="Poon T.W."/>
            <person name="Priest M."/>
            <person name="Roberts A."/>
            <person name="Saif S."/>
            <person name="Shea T."/>
            <person name="Sykes S."/>
            <person name="Wortman J."/>
            <person name="Nusbaum C."/>
            <person name="Birren B."/>
        </authorList>
    </citation>
    <scope>NUCLEOTIDE SEQUENCE [LARGE SCALE GENOMIC DNA]</scope>
    <source>
        <strain evidence="1">IAC_01/95</strain>
    </source>
</reference>
<evidence type="ECO:0000313" key="1">
    <source>
        <dbReference type="EMBL" id="ETM40845.1"/>
    </source>
</evidence>
<organism evidence="1">
    <name type="scientific">Phytophthora nicotianae</name>
    <name type="common">Potato buckeye rot agent</name>
    <name type="synonym">Phytophthora parasitica</name>
    <dbReference type="NCBI Taxonomy" id="4792"/>
    <lineage>
        <taxon>Eukaryota</taxon>
        <taxon>Sar</taxon>
        <taxon>Stramenopiles</taxon>
        <taxon>Oomycota</taxon>
        <taxon>Peronosporomycetes</taxon>
        <taxon>Peronosporales</taxon>
        <taxon>Peronosporaceae</taxon>
        <taxon>Phytophthora</taxon>
    </lineage>
</organism>
<protein>
    <submittedName>
        <fullName evidence="1">Uncharacterized protein</fullName>
    </submittedName>
</protein>
<sequence>MHYRHVQGVKPFKDGLSAIDIDHCFFMGKKKSKTPVTYGSVPFVLDALDLSTAKGLGLLRDDTPLNTTDFRVPEYGIAHEKNATLGRTRMRHNKQSSSAAKSLH</sequence>
<accession>W2MX42</accession>
<gene>
    <name evidence="1" type="ORF">L914_13326</name>
</gene>
<name>W2MX42_PHYNI</name>
<dbReference type="Proteomes" id="UP000054532">
    <property type="component" value="Unassembled WGS sequence"/>
</dbReference>
<dbReference type="EMBL" id="KI694284">
    <property type="protein sequence ID" value="ETM40845.1"/>
    <property type="molecule type" value="Genomic_DNA"/>
</dbReference>
<dbReference type="VEuPathDB" id="FungiDB:PPTG_23498"/>
<dbReference type="AlphaFoldDB" id="W2MX42"/>